<gene>
    <name evidence="4" type="ORF">HNQ39_000974</name>
</gene>
<evidence type="ECO:0000256" key="1">
    <source>
        <dbReference type="SAM" id="MobiDB-lite"/>
    </source>
</evidence>
<dbReference type="SUPFAM" id="SSF56801">
    <property type="entry name" value="Acetyl-CoA synthetase-like"/>
    <property type="match status" value="1"/>
</dbReference>
<dbReference type="InterPro" id="IPR011004">
    <property type="entry name" value="Trimer_LpxA-like_sf"/>
</dbReference>
<sequence>MTTPTWLPEFFEHAVRTWPDALAIDIPPGPTRPERTTLTYAALAEQVEALRTAIQDHVVGECIVAILLGRDTERLYVAQLAVLSAGAAYLCIDPSFPDEQVREILRDSAAVLLLTDAAGQARAARGEFPVRVFNLSGGNLSLPQPLPPPDAHSSLGKRGEPNSLSPFPVRYERPGEGLGERLLPERLAYVIYTSGTTGKPKGVLIEHRSIVSLVQSDLMEFGLGPGDRVAQGSSPAYDSSVEELWLALASGATVVAMDDDAARLGPDLVGWLQRERITVLCPPPTLLRTTGCESPAELLPALKLLYVGGEALPRDIADTWAKGRRLVNGYGPTECTVTALRGDVRVGETITIGTPVPGLESWVLDSALDLVPDGSAGELCLGGVGLARGYHQRPELTAEKFIDHPTLGRLYRTGDLVHRDPASGAFHYHGRMDSQVKLRGYRIELEAIETCLAACPGVREAACCVQGNDLAAFIVPEEVSAPPTFDALRAALREALPSYMVPALFGVLRELPRSVGGKLKREGLPLLSRGERPIGEREFVAPRTARERALAAAVAQTLALTGEVSVTDDFFQELGGTSLQAAQLISRLRTDPATASVTVRELYEARTVAALALRVTPPLPPQQQRPRQAPLDTRGELRTGVLQGLWLLLELTVASFAAYEVFYSLLPALLARLGVALLFLLTPLLLLGGLVLYTPLAVLVAVAVKRLLIGKYTPRREPVWGAFYLRHWIVVQTARLIPWPVLGGTEFQCMVLRALGARIGQRVHLHRGVDLTQGGWDLLTLADDVTVGQDAALRLVELESRELVLGPITLGEGATLEVRAGVAPGGALEPGASLTALSSLPAGATVPAGERWDGIPARPTGATPPAPVPTQHPPTLSPLAYSVALLLAQSALWSVLALPLELLSLGALVWVKASDALPLYTALLTLSLPLTLALEALAVRALGRVSQGVLPRWSLAYLRVWLKAGLVDTAGEWLSGALFWPLWLRAAGMRVGAGCEISTIIDVVPELIEIGPETFFADGIYLGGPRVHRGTVTLASVQIGTNVFLGNHVVVAGGQRLPDNLLLGVCTVADDQLMHEGSSWFGHPPFALPHREIVACDRSLTHSPSAIRYVNRVFWETLRFALPVVPALVLYESLSAMATGGLAIPLAALAGTSALCLLILALKWLLLGRARPGTHPLWSCWCSRWDFLYVAWGVYARGTLTALEGTPLLTLYLRAMGLKLGKGVVLGSGFSQVVDPDMIELGDGATVTAAFQAHTFEDRVLKLDKVRIGASATVGSNTVPLYGATTGEGAYVAPHSVIMKDEHLLPHRHYEGAPTR</sequence>
<dbReference type="InterPro" id="IPR036736">
    <property type="entry name" value="ACP-like_sf"/>
</dbReference>
<feature type="transmembrane region" description="Helical" evidence="2">
    <location>
        <begin position="1143"/>
        <end position="1166"/>
    </location>
</feature>
<protein>
    <submittedName>
        <fullName evidence="4">Non-ribosomal peptide synthetase-like protein</fullName>
    </submittedName>
</protein>
<dbReference type="Gene3D" id="3.30.300.30">
    <property type="match status" value="1"/>
</dbReference>
<dbReference type="GO" id="GO:0043041">
    <property type="term" value="P:amino acid activation for nonribosomal peptide biosynthetic process"/>
    <property type="evidence" value="ECO:0007669"/>
    <property type="project" value="TreeGrafter"/>
</dbReference>
<organism evidence="4 5">
    <name type="scientific">Armatimonas rosea</name>
    <dbReference type="NCBI Taxonomy" id="685828"/>
    <lineage>
        <taxon>Bacteria</taxon>
        <taxon>Bacillati</taxon>
        <taxon>Armatimonadota</taxon>
        <taxon>Armatimonadia</taxon>
        <taxon>Armatimonadales</taxon>
        <taxon>Armatimonadaceae</taxon>
        <taxon>Armatimonas</taxon>
    </lineage>
</organism>
<dbReference type="GO" id="GO:0005737">
    <property type="term" value="C:cytoplasm"/>
    <property type="evidence" value="ECO:0007669"/>
    <property type="project" value="TreeGrafter"/>
</dbReference>
<accession>A0A7W9SM71</accession>
<dbReference type="InterPro" id="IPR010071">
    <property type="entry name" value="AA_adenyl_dom"/>
</dbReference>
<dbReference type="InterPro" id="IPR025110">
    <property type="entry name" value="AMP-bd_C"/>
</dbReference>
<feature type="region of interest" description="Disordered" evidence="1">
    <location>
        <begin position="141"/>
        <end position="170"/>
    </location>
</feature>
<dbReference type="InterPro" id="IPR009081">
    <property type="entry name" value="PP-bd_ACP"/>
</dbReference>
<dbReference type="Gene3D" id="1.10.1200.10">
    <property type="entry name" value="ACP-like"/>
    <property type="match status" value="1"/>
</dbReference>
<reference evidence="4 5" key="1">
    <citation type="submission" date="2020-08" db="EMBL/GenBank/DDBJ databases">
        <title>Genomic Encyclopedia of Type Strains, Phase IV (KMG-IV): sequencing the most valuable type-strain genomes for metagenomic binning, comparative biology and taxonomic classification.</title>
        <authorList>
            <person name="Goeker M."/>
        </authorList>
    </citation>
    <scope>NUCLEOTIDE SEQUENCE [LARGE SCALE GENOMIC DNA]</scope>
    <source>
        <strain evidence="4 5">DSM 23562</strain>
    </source>
</reference>
<dbReference type="InterPro" id="IPR000873">
    <property type="entry name" value="AMP-dep_synth/lig_dom"/>
</dbReference>
<feature type="transmembrane region" description="Helical" evidence="2">
    <location>
        <begin position="644"/>
        <end position="662"/>
    </location>
</feature>
<dbReference type="RefSeq" id="WP_221289808.1">
    <property type="nucleotide sequence ID" value="NZ_JACHGW010000001.1"/>
</dbReference>
<dbReference type="Pfam" id="PF00550">
    <property type="entry name" value="PP-binding"/>
    <property type="match status" value="1"/>
</dbReference>
<name>A0A7W9SM71_ARMRO</name>
<dbReference type="Gene3D" id="3.40.50.12780">
    <property type="entry name" value="N-terminal domain of ligase-like"/>
    <property type="match status" value="1"/>
</dbReference>
<keyword evidence="2" id="KW-0472">Membrane</keyword>
<feature type="transmembrane region" description="Helical" evidence="2">
    <location>
        <begin position="669"/>
        <end position="686"/>
    </location>
</feature>
<dbReference type="Proteomes" id="UP000520814">
    <property type="component" value="Unassembled WGS sequence"/>
</dbReference>
<comment type="caution">
    <text evidence="4">The sequence shown here is derived from an EMBL/GenBank/DDBJ whole genome shotgun (WGS) entry which is preliminary data.</text>
</comment>
<dbReference type="PANTHER" id="PTHR45527:SF1">
    <property type="entry name" value="FATTY ACID SYNTHASE"/>
    <property type="match status" value="1"/>
</dbReference>
<dbReference type="Gene3D" id="2.160.10.10">
    <property type="entry name" value="Hexapeptide repeat proteins"/>
    <property type="match status" value="2"/>
</dbReference>
<dbReference type="Pfam" id="PF00501">
    <property type="entry name" value="AMP-binding"/>
    <property type="match status" value="1"/>
</dbReference>
<evidence type="ECO:0000313" key="4">
    <source>
        <dbReference type="EMBL" id="MBB6049212.1"/>
    </source>
</evidence>
<dbReference type="Pfam" id="PF13193">
    <property type="entry name" value="AMP-binding_C"/>
    <property type="match status" value="1"/>
</dbReference>
<dbReference type="PROSITE" id="PS50075">
    <property type="entry name" value="CARRIER"/>
    <property type="match status" value="1"/>
</dbReference>
<dbReference type="SUPFAM" id="SSF51161">
    <property type="entry name" value="Trimeric LpxA-like enzymes"/>
    <property type="match status" value="3"/>
</dbReference>
<dbReference type="GO" id="GO:0044550">
    <property type="term" value="P:secondary metabolite biosynthetic process"/>
    <property type="evidence" value="ECO:0007669"/>
    <property type="project" value="TreeGrafter"/>
</dbReference>
<feature type="domain" description="Carrier" evidence="3">
    <location>
        <begin position="541"/>
        <end position="619"/>
    </location>
</feature>
<keyword evidence="2" id="KW-1133">Transmembrane helix</keyword>
<evidence type="ECO:0000313" key="5">
    <source>
        <dbReference type="Proteomes" id="UP000520814"/>
    </source>
</evidence>
<dbReference type="EMBL" id="JACHGW010000001">
    <property type="protein sequence ID" value="MBB6049212.1"/>
    <property type="molecule type" value="Genomic_DNA"/>
</dbReference>
<dbReference type="NCBIfam" id="TIGR01733">
    <property type="entry name" value="AA-adenyl-dom"/>
    <property type="match status" value="1"/>
</dbReference>
<dbReference type="InterPro" id="IPR020845">
    <property type="entry name" value="AMP-binding_CS"/>
</dbReference>
<dbReference type="InterPro" id="IPR045851">
    <property type="entry name" value="AMP-bd_C_sf"/>
</dbReference>
<evidence type="ECO:0000256" key="2">
    <source>
        <dbReference type="SAM" id="Phobius"/>
    </source>
</evidence>
<dbReference type="InterPro" id="IPR042099">
    <property type="entry name" value="ANL_N_sf"/>
</dbReference>
<proteinExistence type="predicted"/>
<dbReference type="CDD" id="cd05930">
    <property type="entry name" value="A_NRPS"/>
    <property type="match status" value="1"/>
</dbReference>
<dbReference type="PROSITE" id="PS00455">
    <property type="entry name" value="AMP_BINDING"/>
    <property type="match status" value="1"/>
</dbReference>
<dbReference type="PANTHER" id="PTHR45527">
    <property type="entry name" value="NONRIBOSOMAL PEPTIDE SYNTHETASE"/>
    <property type="match status" value="1"/>
</dbReference>
<keyword evidence="2" id="KW-0812">Transmembrane</keyword>
<evidence type="ECO:0000259" key="3">
    <source>
        <dbReference type="PROSITE" id="PS50075"/>
    </source>
</evidence>
<dbReference type="GO" id="GO:0031177">
    <property type="term" value="F:phosphopantetheine binding"/>
    <property type="evidence" value="ECO:0007669"/>
    <property type="project" value="TreeGrafter"/>
</dbReference>
<keyword evidence="5" id="KW-1185">Reference proteome</keyword>
<dbReference type="SUPFAM" id="SSF47336">
    <property type="entry name" value="ACP-like"/>
    <property type="match status" value="1"/>
</dbReference>